<sequence length="92" mass="10997">MTVRSKLIDSYLKEGFTPFYSEKSREKFVNECLTKIEQFGKVLINKGHEVKFEHISKDNVEMFVLAIDNLSTVYMFTLTNKHFEYEIYRRDS</sequence>
<gene>
    <name evidence="1" type="ORF">CPT_Moogle30</name>
</gene>
<dbReference type="GeneID" id="24573969"/>
<protein>
    <submittedName>
        <fullName evidence="1">Uncharacterized protein</fullName>
    </submittedName>
</protein>
<dbReference type="RefSeq" id="YP_009145673.1">
    <property type="nucleotide sequence ID" value="NC_027293.1"/>
</dbReference>
<accession>A0A0A0RP04</accession>
<dbReference type="Proteomes" id="UP000030203">
    <property type="component" value="Segment"/>
</dbReference>
<dbReference type="KEGG" id="vg:24573969"/>
<keyword evidence="2" id="KW-1185">Reference proteome</keyword>
<proteinExistence type="predicted"/>
<name>A0A0A0RP04_9CAUD</name>
<organism evidence="1 2">
    <name type="scientific">Citrobacter phage Moogle</name>
    <dbReference type="NCBI Taxonomy" id="1540094"/>
    <lineage>
        <taxon>Viruses</taxon>
        <taxon>Duplodnaviria</taxon>
        <taxon>Heunggongvirae</taxon>
        <taxon>Uroviricota</taxon>
        <taxon>Caudoviricetes</taxon>
        <taxon>Andersonviridae</taxon>
        <taxon>Ounavirinae</taxon>
        <taxon>Mooglevirus</taxon>
        <taxon>Mooglevirus moogle</taxon>
    </lineage>
</organism>
<evidence type="ECO:0000313" key="2">
    <source>
        <dbReference type="Proteomes" id="UP000030203"/>
    </source>
</evidence>
<reference evidence="1 2" key="1">
    <citation type="journal article" date="2015" name="Genome Announc.">
        <title>Complete Genome Sequence of Citrobacter freundii Myophage Moogle.</title>
        <authorList>
            <person name="Nguyen Q.T."/>
            <person name="Luna A.J."/>
            <person name="Hernandez A.C."/>
            <person name="Kuty Everett G.F."/>
        </authorList>
    </citation>
    <scope>NUCLEOTIDE SEQUENCE [LARGE SCALE GENOMIC DNA]</scope>
</reference>
<evidence type="ECO:0000313" key="1">
    <source>
        <dbReference type="EMBL" id="AIW03767.1"/>
    </source>
</evidence>
<dbReference type="EMBL" id="KM236239">
    <property type="protein sequence ID" value="AIW03767.1"/>
    <property type="molecule type" value="Genomic_DNA"/>
</dbReference>
<dbReference type="OrthoDB" id="19018at10239"/>